<sequence>MPERETSLLGEEFDRYRRTLLAEVVAPGPAAVRRTVRLRRRKHLVAAATAALALLTGPALGYAALHEPAPPPGPVDPTPSVTVSPTPSGSASPTPAPSAGSGSPTPIPPDGRISRSQLLATPVTLPAWRAGPGCPTAGVRLTGDGREGTNHLLALAHGDVDSDGAAETVALVRCALGTGGPQQVVAFDRDAGGTVVTVGRVVASTIDRPQWLVAVDVRDDGVVRVQVGDIHPGGGWPGEWSQRQWRGYRWNGESFRQVSGPTSFGPNPHQADVAVTATDLVLTDAPDGSRTGSVTIVVRNTGDTAVAYVALRLDLPSALRPDGAGWAVCRNDPGTTGRPVTCDLSRLDTGKERRLTLGFRAAAGAGVGAGTAEVDVRPMDEGFDFLPDVGPADNTTRIGYR</sequence>
<evidence type="ECO:0000256" key="1">
    <source>
        <dbReference type="SAM" id="MobiDB-lite"/>
    </source>
</evidence>
<dbReference type="AlphaFoldDB" id="A0A1C5GNI6"/>
<dbReference type="Proteomes" id="UP000199408">
    <property type="component" value="Unassembled WGS sequence"/>
</dbReference>
<accession>A0A1C5GNI6</accession>
<dbReference type="STRING" id="47864.GA0070560_101425"/>
<feature type="region of interest" description="Disordered" evidence="1">
    <location>
        <begin position="65"/>
        <end position="114"/>
    </location>
</feature>
<keyword evidence="2" id="KW-1133">Transmembrane helix</keyword>
<evidence type="ECO:0000313" key="4">
    <source>
        <dbReference type="Proteomes" id="UP000199408"/>
    </source>
</evidence>
<keyword evidence="2" id="KW-0812">Transmembrane</keyword>
<evidence type="ECO:0000313" key="3">
    <source>
        <dbReference type="EMBL" id="SCG35335.1"/>
    </source>
</evidence>
<dbReference type="RefSeq" id="WP_091290445.1">
    <property type="nucleotide sequence ID" value="NZ_FMDN01000001.1"/>
</dbReference>
<dbReference type="OrthoDB" id="3403968at2"/>
<reference evidence="4" key="1">
    <citation type="submission" date="2016-06" db="EMBL/GenBank/DDBJ databases">
        <authorList>
            <person name="Varghese N."/>
        </authorList>
    </citation>
    <scope>NUCLEOTIDE SEQUENCE [LARGE SCALE GENOMIC DNA]</scope>
    <source>
        <strain evidence="4">DSM 43171</strain>
    </source>
</reference>
<feature type="compositionally biased region" description="Low complexity" evidence="1">
    <location>
        <begin position="78"/>
        <end position="104"/>
    </location>
</feature>
<organism evidence="3 4">
    <name type="scientific">Micromonospora halophytica</name>
    <dbReference type="NCBI Taxonomy" id="47864"/>
    <lineage>
        <taxon>Bacteria</taxon>
        <taxon>Bacillati</taxon>
        <taxon>Actinomycetota</taxon>
        <taxon>Actinomycetes</taxon>
        <taxon>Micromonosporales</taxon>
        <taxon>Micromonosporaceae</taxon>
        <taxon>Micromonospora</taxon>
    </lineage>
</organism>
<dbReference type="EMBL" id="FMDN01000001">
    <property type="protein sequence ID" value="SCG35335.1"/>
    <property type="molecule type" value="Genomic_DNA"/>
</dbReference>
<gene>
    <name evidence="3" type="ORF">GA0070560_101425</name>
</gene>
<protein>
    <recommendedName>
        <fullName evidence="5">DUF11 domain-containing protein</fullName>
    </recommendedName>
</protein>
<name>A0A1C5GNI6_9ACTN</name>
<keyword evidence="2" id="KW-0472">Membrane</keyword>
<evidence type="ECO:0008006" key="5">
    <source>
        <dbReference type="Google" id="ProtNLM"/>
    </source>
</evidence>
<feature type="compositionally biased region" description="Pro residues" evidence="1">
    <location>
        <begin position="68"/>
        <end position="77"/>
    </location>
</feature>
<proteinExistence type="predicted"/>
<evidence type="ECO:0000256" key="2">
    <source>
        <dbReference type="SAM" id="Phobius"/>
    </source>
</evidence>
<keyword evidence="4" id="KW-1185">Reference proteome</keyword>
<feature type="transmembrane region" description="Helical" evidence="2">
    <location>
        <begin position="44"/>
        <end position="65"/>
    </location>
</feature>